<organism evidence="1">
    <name type="scientific">marine sediment metagenome</name>
    <dbReference type="NCBI Taxonomy" id="412755"/>
    <lineage>
        <taxon>unclassified sequences</taxon>
        <taxon>metagenomes</taxon>
        <taxon>ecological metagenomes</taxon>
    </lineage>
</organism>
<proteinExistence type="predicted"/>
<accession>A0A0F9JTH2</accession>
<sequence>MASRKQLINKRRKELLAKGYRPGIVNLALEWAVGSAEGIAAYVKNQGVDGALADQFLPQYLIDCEKWAISIHGKPTPPET</sequence>
<comment type="caution">
    <text evidence="1">The sequence shown here is derived from an EMBL/GenBank/DDBJ whole genome shotgun (WGS) entry which is preliminary data.</text>
</comment>
<evidence type="ECO:0000313" key="1">
    <source>
        <dbReference type="EMBL" id="KKM73129.1"/>
    </source>
</evidence>
<reference evidence="1" key="1">
    <citation type="journal article" date="2015" name="Nature">
        <title>Complex archaea that bridge the gap between prokaryotes and eukaryotes.</title>
        <authorList>
            <person name="Spang A."/>
            <person name="Saw J.H."/>
            <person name="Jorgensen S.L."/>
            <person name="Zaremba-Niedzwiedzka K."/>
            <person name="Martijn J."/>
            <person name="Lind A.E."/>
            <person name="van Eijk R."/>
            <person name="Schleper C."/>
            <person name="Guy L."/>
            <person name="Ettema T.J."/>
        </authorList>
    </citation>
    <scope>NUCLEOTIDE SEQUENCE</scope>
</reference>
<dbReference type="EMBL" id="LAZR01009355">
    <property type="protein sequence ID" value="KKM73129.1"/>
    <property type="molecule type" value="Genomic_DNA"/>
</dbReference>
<name>A0A0F9JTH2_9ZZZZ</name>
<dbReference type="AlphaFoldDB" id="A0A0F9JTH2"/>
<protein>
    <submittedName>
        <fullName evidence="1">Uncharacterized protein</fullName>
    </submittedName>
</protein>
<gene>
    <name evidence="1" type="ORF">LCGC14_1413630</name>
</gene>